<gene>
    <name evidence="2" type="ORF">BCL79_3179</name>
    <name evidence="1" type="ORF">F9K92_08505</name>
</gene>
<evidence type="ECO:0000313" key="4">
    <source>
        <dbReference type="Proteomes" id="UP000449004"/>
    </source>
</evidence>
<sequence>MAAAGSQQHARPHAGEPRWTRNPAWALFAQTHAQRQLLLVSGGADELYVVDEADTPTVIERILGHWENDTLAILQDDAECGPAVRQLIRLGVLVPLRAARRVKRYALDWLGEPLPGLADAFDQHSSADLQRVDAVADADLLVLVRHGLGWEQALARYRTQMPAQPHLLLDLSYHHTLALGPYVVPGQSACVYCLGNRVLRRWGEAPVPAMPAVAAQPARIAALVAPLLDQPPLLLGYLERSVWLDLHRLHGERDRVLRLPWCPACQGGEVSLPPPLSLPWDTGRP</sequence>
<accession>A0A498C818</accession>
<dbReference type="EMBL" id="WELC01000009">
    <property type="protein sequence ID" value="KAB7630719.1"/>
    <property type="molecule type" value="Genomic_DNA"/>
</dbReference>
<dbReference type="Proteomes" id="UP000449004">
    <property type="component" value="Unassembled WGS sequence"/>
</dbReference>
<dbReference type="EMBL" id="RCDC01000006">
    <property type="protein sequence ID" value="RLK52035.1"/>
    <property type="molecule type" value="Genomic_DNA"/>
</dbReference>
<reference evidence="1 4" key="2">
    <citation type="submission" date="2019-10" db="EMBL/GenBank/DDBJ databases">
        <title>Halotolerant bacteria associated to Saharan-endemic halophytes Stipa tenacissima L. and Atriplex halimus L mitigate salt stress and promote growth of tomato plants.</title>
        <authorList>
            <person name="Dif G."/>
        </authorList>
    </citation>
    <scope>NUCLEOTIDE SEQUENCE [LARGE SCALE GENOMIC DNA]</scope>
    <source>
        <strain evidence="1 4">IS26</strain>
    </source>
</reference>
<dbReference type="Proteomes" id="UP000274786">
    <property type="component" value="Unassembled WGS sequence"/>
</dbReference>
<evidence type="ECO:0008006" key="5">
    <source>
        <dbReference type="Google" id="ProtNLM"/>
    </source>
</evidence>
<comment type="caution">
    <text evidence="2">The sequence shown here is derived from an EMBL/GenBank/DDBJ whole genome shotgun (WGS) entry which is preliminary data.</text>
</comment>
<evidence type="ECO:0000313" key="3">
    <source>
        <dbReference type="Proteomes" id="UP000274786"/>
    </source>
</evidence>
<dbReference type="RefSeq" id="WP_121042756.1">
    <property type="nucleotide sequence ID" value="NZ_RCDC01000006.1"/>
</dbReference>
<protein>
    <recommendedName>
        <fullName evidence="5">Bacteriocin biosynthesis cyclodehydratase domain-containing protein</fullName>
    </recommendedName>
</protein>
<reference evidence="2 3" key="1">
    <citation type="submission" date="2018-10" db="EMBL/GenBank/DDBJ databases">
        <title>Comparative analysis of microorganisms from saline springs in Andes Mountain Range, Colombia.</title>
        <authorList>
            <person name="Rubin E."/>
        </authorList>
    </citation>
    <scope>NUCLEOTIDE SEQUENCE [LARGE SCALE GENOMIC DNA]</scope>
    <source>
        <strain evidence="2 3">USBA GBX 843</strain>
    </source>
</reference>
<dbReference type="AlphaFoldDB" id="A0A498C818"/>
<evidence type="ECO:0000313" key="1">
    <source>
        <dbReference type="EMBL" id="KAB7630719.1"/>
    </source>
</evidence>
<dbReference type="Gene3D" id="3.40.50.720">
    <property type="entry name" value="NAD(P)-binding Rossmann-like Domain"/>
    <property type="match status" value="1"/>
</dbReference>
<organism evidence="2 3">
    <name type="scientific">Stenotrophomonas rhizophila</name>
    <dbReference type="NCBI Taxonomy" id="216778"/>
    <lineage>
        <taxon>Bacteria</taxon>
        <taxon>Pseudomonadati</taxon>
        <taxon>Pseudomonadota</taxon>
        <taxon>Gammaproteobacteria</taxon>
        <taxon>Lysobacterales</taxon>
        <taxon>Lysobacteraceae</taxon>
        <taxon>Stenotrophomonas</taxon>
    </lineage>
</organism>
<name>A0A498C818_9GAMM</name>
<dbReference type="OrthoDB" id="2973590at2"/>
<evidence type="ECO:0000313" key="2">
    <source>
        <dbReference type="EMBL" id="RLK52035.1"/>
    </source>
</evidence>
<proteinExistence type="predicted"/>